<feature type="region of interest" description="Disordered" evidence="1">
    <location>
        <begin position="156"/>
        <end position="189"/>
    </location>
</feature>
<sequence length="341" mass="38789">MRAPQVLLALVVAALACATQGLETELATFEEELQLKRYPPKDDDDDWDKPKPPGGRPRPPKPDKNLCSFKCPKYSKVKSKVNCCHNIYDCQCKKGYRRVAHKGICVPRTERPEPTTKPVRCPYGIKKKKCCCGDPCYEKKFGGGKETFLEELDLEFDDDDIVDDNSPDVEKDEDDDDDDDDDEETIEEGELVPYDEMLEESEEEETGVSLRASIMDFLQQEDQGWCGPHSIVCAKGTKPCYKNDCPRNQQKDCCCKCKGGRMKSNGKCRCPAKPTPAPTPEPKQCRKHHCEDKPNTRVYLTKSNKCKCKCKKGFEKKYGECKPKMCFYKTSCKKGDKPVWD</sequence>
<feature type="region of interest" description="Disordered" evidence="1">
    <location>
        <begin position="33"/>
        <end position="61"/>
    </location>
</feature>
<evidence type="ECO:0000256" key="1">
    <source>
        <dbReference type="SAM" id="MobiDB-lite"/>
    </source>
</evidence>
<comment type="caution">
    <text evidence="3">The sequence shown here is derived from an EMBL/GenBank/DDBJ whole genome shotgun (WGS) entry which is preliminary data.</text>
</comment>
<evidence type="ECO:0000256" key="2">
    <source>
        <dbReference type="SAM" id="SignalP"/>
    </source>
</evidence>
<organism evidence="3 4">
    <name type="scientific">Hondaea fermentalgiana</name>
    <dbReference type="NCBI Taxonomy" id="2315210"/>
    <lineage>
        <taxon>Eukaryota</taxon>
        <taxon>Sar</taxon>
        <taxon>Stramenopiles</taxon>
        <taxon>Bigyra</taxon>
        <taxon>Labyrinthulomycetes</taxon>
        <taxon>Thraustochytrida</taxon>
        <taxon>Thraustochytriidae</taxon>
        <taxon>Hondaea</taxon>
    </lineage>
</organism>
<dbReference type="PROSITE" id="PS51257">
    <property type="entry name" value="PROKAR_LIPOPROTEIN"/>
    <property type="match status" value="1"/>
</dbReference>
<proteinExistence type="predicted"/>
<evidence type="ECO:0000313" key="3">
    <source>
        <dbReference type="EMBL" id="GBG27884.1"/>
    </source>
</evidence>
<dbReference type="Proteomes" id="UP000241890">
    <property type="component" value="Unassembled WGS sequence"/>
</dbReference>
<accession>A0A2R5GJ45</accession>
<protein>
    <submittedName>
        <fullName evidence="3">Uncharacterized protein</fullName>
    </submittedName>
</protein>
<reference evidence="3 4" key="1">
    <citation type="submission" date="2017-12" db="EMBL/GenBank/DDBJ databases">
        <title>Sequencing, de novo assembly and annotation of complete genome of a new Thraustochytrid species, strain FCC1311.</title>
        <authorList>
            <person name="Sedici K."/>
            <person name="Godart F."/>
            <person name="Aiese Cigliano R."/>
            <person name="Sanseverino W."/>
            <person name="Barakat M."/>
            <person name="Ortet P."/>
            <person name="Marechal E."/>
            <person name="Cagnac O."/>
            <person name="Amato A."/>
        </authorList>
    </citation>
    <scope>NUCLEOTIDE SEQUENCE [LARGE SCALE GENOMIC DNA]</scope>
</reference>
<evidence type="ECO:0000313" key="4">
    <source>
        <dbReference type="Proteomes" id="UP000241890"/>
    </source>
</evidence>
<keyword evidence="2" id="KW-0732">Signal</keyword>
<dbReference type="EMBL" id="BEYU01000037">
    <property type="protein sequence ID" value="GBG27884.1"/>
    <property type="molecule type" value="Genomic_DNA"/>
</dbReference>
<gene>
    <name evidence="3" type="ORF">FCC1311_041072</name>
</gene>
<dbReference type="AlphaFoldDB" id="A0A2R5GJ45"/>
<dbReference type="InParanoid" id="A0A2R5GJ45"/>
<name>A0A2R5GJ45_9STRA</name>
<feature type="chain" id="PRO_5015335089" evidence="2">
    <location>
        <begin position="22"/>
        <end position="341"/>
    </location>
</feature>
<keyword evidence="4" id="KW-1185">Reference proteome</keyword>
<feature type="signal peptide" evidence="2">
    <location>
        <begin position="1"/>
        <end position="21"/>
    </location>
</feature>